<sequence length="341" mass="36669">MARKIFEKAGLIPGLQPGAKPAPEAAPASEQPKPKTAPGTMMGFLTAQSGAVQEAEALRARVKALEEESPIRKLDPATIKPSRWANRHEASFRTDDFEALKAEIAAAGGNVQPVKVRPMGVLNGSTPEAGAAFELIYGHRRHRACAELGIPVSAIVEEATDLSLFEQMERENRGRQNLSAWEQGVMYRRALDEGLYSSLRRLSDGLGVDLSLVSKSIALARLPDAVIAAFRSPLDIQFRWAAPLTEAMQKDPDGTLSRARAIGETRGDLAPSAILARLLGQPEPAGAESKQQALTISRAGKVVAKLTTDTKGRALIRFEAGALPDAKRRGLVKALEDFLKT</sequence>
<dbReference type="SMART" id="SM00470">
    <property type="entry name" value="ParB"/>
    <property type="match status" value="1"/>
</dbReference>
<dbReference type="EMBL" id="BJCL01000017">
    <property type="protein sequence ID" value="GCL65532.1"/>
    <property type="molecule type" value="Genomic_DNA"/>
</dbReference>
<dbReference type="Pfam" id="PF02195">
    <property type="entry name" value="ParB_N"/>
    <property type="match status" value="1"/>
</dbReference>
<evidence type="ECO:0000259" key="3">
    <source>
        <dbReference type="SMART" id="SM00470"/>
    </source>
</evidence>
<comment type="similarity">
    <text evidence="1">Belongs to the ParB family.</text>
</comment>
<dbReference type="PANTHER" id="PTHR33375:SF1">
    <property type="entry name" value="CHROMOSOME-PARTITIONING PROTEIN PARB-RELATED"/>
    <property type="match status" value="1"/>
</dbReference>
<evidence type="ECO:0000256" key="2">
    <source>
        <dbReference type="SAM" id="MobiDB-lite"/>
    </source>
</evidence>
<dbReference type="Proteomes" id="UP000301751">
    <property type="component" value="Unassembled WGS sequence"/>
</dbReference>
<dbReference type="GO" id="GO:0045881">
    <property type="term" value="P:positive regulation of sporulation resulting in formation of a cellular spore"/>
    <property type="evidence" value="ECO:0007669"/>
    <property type="project" value="TreeGrafter"/>
</dbReference>
<protein>
    <submittedName>
        <fullName evidence="4">Plasmid partitioning protein RepB</fullName>
    </submittedName>
</protein>
<evidence type="ECO:0000313" key="4">
    <source>
        <dbReference type="EMBL" id="GCL65532.1"/>
    </source>
</evidence>
<dbReference type="GO" id="GO:0007059">
    <property type="term" value="P:chromosome segregation"/>
    <property type="evidence" value="ECO:0007669"/>
    <property type="project" value="TreeGrafter"/>
</dbReference>
<gene>
    <name evidence="4" type="primary">repB</name>
    <name evidence="4" type="ORF">AQPW35_46130</name>
</gene>
<dbReference type="InterPro" id="IPR036086">
    <property type="entry name" value="ParB/Sulfiredoxin_sf"/>
</dbReference>
<feature type="compositionally biased region" description="Low complexity" evidence="2">
    <location>
        <begin position="16"/>
        <end position="31"/>
    </location>
</feature>
<dbReference type="InterPro" id="IPR050336">
    <property type="entry name" value="Chromosome_partition/occlusion"/>
</dbReference>
<dbReference type="OrthoDB" id="9150072at2"/>
<dbReference type="GO" id="GO:0005694">
    <property type="term" value="C:chromosome"/>
    <property type="evidence" value="ECO:0007669"/>
    <property type="project" value="TreeGrafter"/>
</dbReference>
<feature type="region of interest" description="Disordered" evidence="2">
    <location>
        <begin position="1"/>
        <end position="40"/>
    </location>
</feature>
<dbReference type="InterPro" id="IPR003115">
    <property type="entry name" value="ParB_N"/>
</dbReference>
<dbReference type="SUPFAM" id="SSF109709">
    <property type="entry name" value="KorB DNA-binding domain-like"/>
    <property type="match status" value="1"/>
</dbReference>
<comment type="caution">
    <text evidence="4">The sequence shown here is derived from an EMBL/GenBank/DDBJ whole genome shotgun (WGS) entry which is preliminary data.</text>
</comment>
<dbReference type="NCBIfam" id="TIGR00180">
    <property type="entry name" value="parB_part"/>
    <property type="match status" value="1"/>
</dbReference>
<dbReference type="Gene3D" id="1.10.10.2830">
    <property type="match status" value="1"/>
</dbReference>
<evidence type="ECO:0000313" key="5">
    <source>
        <dbReference type="Proteomes" id="UP000301751"/>
    </source>
</evidence>
<evidence type="ECO:0000256" key="1">
    <source>
        <dbReference type="ARBA" id="ARBA00006295"/>
    </source>
</evidence>
<dbReference type="InterPro" id="IPR004437">
    <property type="entry name" value="ParB/RepB/Spo0J"/>
</dbReference>
<proteinExistence type="inferred from homology"/>
<dbReference type="Pfam" id="PF18090">
    <property type="entry name" value="SoPB_HTH"/>
    <property type="match status" value="1"/>
</dbReference>
<reference evidence="5" key="1">
    <citation type="submission" date="2019-03" db="EMBL/GenBank/DDBJ databases">
        <title>Aquabacterium pictum sp.nov., the first bacteriochlorophyll a-containing freshwater bacterium in the genus Aquabacterium of the class Betaproteobacteria.</title>
        <authorList>
            <person name="Hirose S."/>
            <person name="Tank M."/>
            <person name="Hara E."/>
            <person name="Tamaki H."/>
            <person name="Takaichi S."/>
            <person name="Haruta S."/>
            <person name="Hanada S."/>
        </authorList>
    </citation>
    <scope>NUCLEOTIDE SEQUENCE [LARGE SCALE GENOMIC DNA]</scope>
    <source>
        <strain evidence="5">W35</strain>
    </source>
</reference>
<keyword evidence="5" id="KW-1185">Reference proteome</keyword>
<name>A0A480AZ39_9BURK</name>
<dbReference type="Gene3D" id="3.90.1530.30">
    <property type="match status" value="1"/>
</dbReference>
<feature type="domain" description="ParB-like N-terminal" evidence="3">
    <location>
        <begin position="72"/>
        <end position="173"/>
    </location>
</feature>
<dbReference type="PANTHER" id="PTHR33375">
    <property type="entry name" value="CHROMOSOME-PARTITIONING PROTEIN PARB-RELATED"/>
    <property type="match status" value="1"/>
</dbReference>
<dbReference type="GO" id="GO:0003677">
    <property type="term" value="F:DNA binding"/>
    <property type="evidence" value="ECO:0007669"/>
    <property type="project" value="InterPro"/>
</dbReference>
<dbReference type="CDD" id="cd16405">
    <property type="entry name" value="RepB_like_N"/>
    <property type="match status" value="1"/>
</dbReference>
<dbReference type="RefSeq" id="WP_137735234.1">
    <property type="nucleotide sequence ID" value="NZ_BJCL01000017.1"/>
</dbReference>
<dbReference type="InterPro" id="IPR040873">
    <property type="entry name" value="SoPB_HTH"/>
</dbReference>
<dbReference type="SUPFAM" id="SSF110849">
    <property type="entry name" value="ParB/Sulfiredoxin"/>
    <property type="match status" value="1"/>
</dbReference>
<dbReference type="InterPro" id="IPR037972">
    <property type="entry name" value="RepB_N"/>
</dbReference>
<organism evidence="4 5">
    <name type="scientific">Pseudaquabacterium pictum</name>
    <dbReference type="NCBI Taxonomy" id="2315236"/>
    <lineage>
        <taxon>Bacteria</taxon>
        <taxon>Pseudomonadati</taxon>
        <taxon>Pseudomonadota</taxon>
        <taxon>Betaproteobacteria</taxon>
        <taxon>Burkholderiales</taxon>
        <taxon>Sphaerotilaceae</taxon>
        <taxon>Pseudaquabacterium</taxon>
    </lineage>
</organism>
<accession>A0A480AZ39</accession>
<dbReference type="AlphaFoldDB" id="A0A480AZ39"/>